<dbReference type="EMBL" id="CP108110">
    <property type="protein sequence ID" value="WUQ87811.1"/>
    <property type="molecule type" value="Genomic_DNA"/>
</dbReference>
<evidence type="ECO:0000313" key="2">
    <source>
        <dbReference type="EMBL" id="WUQ87811.1"/>
    </source>
</evidence>
<protein>
    <submittedName>
        <fullName evidence="2">Uncharacterized protein</fullName>
    </submittedName>
</protein>
<proteinExistence type="predicted"/>
<evidence type="ECO:0000313" key="3">
    <source>
        <dbReference type="Proteomes" id="UP001432222"/>
    </source>
</evidence>
<feature type="region of interest" description="Disordered" evidence="1">
    <location>
        <begin position="1"/>
        <end position="28"/>
    </location>
</feature>
<reference evidence="2" key="1">
    <citation type="submission" date="2022-10" db="EMBL/GenBank/DDBJ databases">
        <title>The complete genomes of actinobacterial strains from the NBC collection.</title>
        <authorList>
            <person name="Joergensen T.S."/>
            <person name="Alvarez Arevalo M."/>
            <person name="Sterndorff E.B."/>
            <person name="Faurdal D."/>
            <person name="Vuksanovic O."/>
            <person name="Mourched A.-S."/>
            <person name="Charusanti P."/>
            <person name="Shaw S."/>
            <person name="Blin K."/>
            <person name="Weber T."/>
        </authorList>
    </citation>
    <scope>NUCLEOTIDE SEQUENCE</scope>
    <source>
        <strain evidence="2">NBC_00222</strain>
    </source>
</reference>
<dbReference type="RefSeq" id="WP_328958366.1">
    <property type="nucleotide sequence ID" value="NZ_CP108110.1"/>
</dbReference>
<evidence type="ECO:0000256" key="1">
    <source>
        <dbReference type="SAM" id="MobiDB-lite"/>
    </source>
</evidence>
<gene>
    <name evidence="2" type="ORF">OHA16_35420</name>
</gene>
<sequence length="63" mass="6652">MHNHDERLTLPQSAVRPGETAEHPAGEIRLRAGGGLGLRSHLLAGTGGAIPPIIEFPTMTTPF</sequence>
<accession>A0ABZ1UCM0</accession>
<keyword evidence="3" id="KW-1185">Reference proteome</keyword>
<organism evidence="2 3">
    <name type="scientific">Kitasatospora purpeofusca</name>
    <dbReference type="NCBI Taxonomy" id="67352"/>
    <lineage>
        <taxon>Bacteria</taxon>
        <taxon>Bacillati</taxon>
        <taxon>Actinomycetota</taxon>
        <taxon>Actinomycetes</taxon>
        <taxon>Kitasatosporales</taxon>
        <taxon>Streptomycetaceae</taxon>
        <taxon>Kitasatospora</taxon>
    </lineage>
</organism>
<dbReference type="Proteomes" id="UP001432222">
    <property type="component" value="Chromosome"/>
</dbReference>
<feature type="compositionally biased region" description="Basic and acidic residues" evidence="1">
    <location>
        <begin position="19"/>
        <end position="28"/>
    </location>
</feature>
<name>A0ABZ1UCM0_9ACTN</name>